<proteinExistence type="inferred from homology"/>
<dbReference type="CDD" id="cd06261">
    <property type="entry name" value="TM_PBP2"/>
    <property type="match status" value="1"/>
</dbReference>
<evidence type="ECO:0000256" key="10">
    <source>
        <dbReference type="RuleBase" id="RU363032"/>
    </source>
</evidence>
<dbReference type="RefSeq" id="WP_084312566.1">
    <property type="nucleotide sequence ID" value="NZ_FNIJ01000007.1"/>
</dbReference>
<evidence type="ECO:0000256" key="4">
    <source>
        <dbReference type="ARBA" id="ARBA00022475"/>
    </source>
</evidence>
<evidence type="ECO:0000313" key="13">
    <source>
        <dbReference type="Proteomes" id="UP000242957"/>
    </source>
</evidence>
<reference evidence="13" key="1">
    <citation type="submission" date="2016-10" db="EMBL/GenBank/DDBJ databases">
        <authorList>
            <person name="Varghese N."/>
            <person name="Submissions S."/>
        </authorList>
    </citation>
    <scope>NUCLEOTIDE SEQUENCE [LARGE SCALE GENOMIC DNA]</scope>
    <source>
        <strain evidence="13">JCM 21621</strain>
    </source>
</reference>
<evidence type="ECO:0000256" key="1">
    <source>
        <dbReference type="ARBA" id="ARBA00004429"/>
    </source>
</evidence>
<dbReference type="SUPFAM" id="SSF161098">
    <property type="entry name" value="MetI-like"/>
    <property type="match status" value="1"/>
</dbReference>
<feature type="transmembrane region" description="Helical" evidence="10">
    <location>
        <begin position="49"/>
        <end position="70"/>
    </location>
</feature>
<evidence type="ECO:0000313" key="12">
    <source>
        <dbReference type="EMBL" id="SDO06961.1"/>
    </source>
</evidence>
<dbReference type="Pfam" id="PF00528">
    <property type="entry name" value="BPD_transp_1"/>
    <property type="match status" value="1"/>
</dbReference>
<evidence type="ECO:0000256" key="8">
    <source>
        <dbReference type="ARBA" id="ARBA00022989"/>
    </source>
</evidence>
<dbReference type="InterPro" id="IPR035906">
    <property type="entry name" value="MetI-like_sf"/>
</dbReference>
<gene>
    <name evidence="12" type="ORF">SAMN05216193_107212</name>
</gene>
<feature type="domain" description="ABC transmembrane type-1" evidence="11">
    <location>
        <begin position="13"/>
        <end position="212"/>
    </location>
</feature>
<evidence type="ECO:0000256" key="2">
    <source>
        <dbReference type="ARBA" id="ARBA00010072"/>
    </source>
</evidence>
<sequence length="228" mass="25182">MFNGYLPAILAGAGTTLQVALFSLLLAVLIGLLGASLKLSPLPWLRWPAMVYTTLMRGVPDLVAMLLLFYGSQLLLNAFTEAHGLPQWSIDPYVAGIATLALIYGAYFSETFRGAFLAVPPGQLEAGRAYGMSRWQVFRRVMLPQMLRFALPGIGNNWLVLIKSTAIVTMIGLQDMTWIADQAGRATRQPFLFYMLVCVLFLLITALSQYALHALDRRCSRGARHAEI</sequence>
<comment type="similarity">
    <text evidence="2">Belongs to the binding-protein-dependent transport system permease family. HisMQ subfamily.</text>
</comment>
<dbReference type="InterPro" id="IPR051613">
    <property type="entry name" value="ABC_transp_permease_HisMQ"/>
</dbReference>
<dbReference type="InterPro" id="IPR010065">
    <property type="entry name" value="AA_ABC_transptr_permease_3TM"/>
</dbReference>
<dbReference type="STRING" id="198616.SAMN05216193_107212"/>
<dbReference type="EMBL" id="FNIJ01000007">
    <property type="protein sequence ID" value="SDO06961.1"/>
    <property type="molecule type" value="Genomic_DNA"/>
</dbReference>
<dbReference type="PROSITE" id="PS50928">
    <property type="entry name" value="ABC_TM1"/>
    <property type="match status" value="1"/>
</dbReference>
<keyword evidence="5" id="KW-0997">Cell inner membrane</keyword>
<feature type="transmembrane region" description="Helical" evidence="10">
    <location>
        <begin position="149"/>
        <end position="171"/>
    </location>
</feature>
<protein>
    <submittedName>
        <fullName evidence="12">Histidine transport system permease protein</fullName>
    </submittedName>
</protein>
<dbReference type="InterPro" id="IPR000515">
    <property type="entry name" value="MetI-like"/>
</dbReference>
<dbReference type="NCBIfam" id="TIGR01726">
    <property type="entry name" value="HEQRo_perm_3TM"/>
    <property type="match status" value="1"/>
</dbReference>
<comment type="subcellular location">
    <subcellularLocation>
        <location evidence="1">Cell inner membrane</location>
        <topology evidence="1">Multi-pass membrane protein</topology>
    </subcellularLocation>
    <subcellularLocation>
        <location evidence="10">Cell membrane</location>
        <topology evidence="10">Multi-pass membrane protein</topology>
    </subcellularLocation>
</comment>
<dbReference type="GO" id="GO:0006865">
    <property type="term" value="P:amino acid transport"/>
    <property type="evidence" value="ECO:0007669"/>
    <property type="project" value="UniProtKB-KW"/>
</dbReference>
<dbReference type="Gene3D" id="1.10.3720.10">
    <property type="entry name" value="MetI-like"/>
    <property type="match status" value="1"/>
</dbReference>
<feature type="transmembrane region" description="Helical" evidence="10">
    <location>
        <begin position="191"/>
        <end position="212"/>
    </location>
</feature>
<evidence type="ECO:0000256" key="9">
    <source>
        <dbReference type="ARBA" id="ARBA00023136"/>
    </source>
</evidence>
<keyword evidence="3 10" id="KW-0813">Transport</keyword>
<feature type="transmembrane region" description="Helical" evidence="10">
    <location>
        <begin position="20"/>
        <end position="37"/>
    </location>
</feature>
<organism evidence="12 13">
    <name type="scientific">Pseudomonas jinjuensis</name>
    <dbReference type="NCBI Taxonomy" id="198616"/>
    <lineage>
        <taxon>Bacteria</taxon>
        <taxon>Pseudomonadati</taxon>
        <taxon>Pseudomonadota</taxon>
        <taxon>Gammaproteobacteria</taxon>
        <taxon>Pseudomonadales</taxon>
        <taxon>Pseudomonadaceae</taxon>
        <taxon>Pseudomonas</taxon>
    </lineage>
</organism>
<dbReference type="PANTHER" id="PTHR30133:SF1">
    <property type="entry name" value="HISTIDINE TRANSPORT SYSTEM PERMEASE PROTEIN HISQ"/>
    <property type="match status" value="1"/>
</dbReference>
<keyword evidence="9 10" id="KW-0472">Membrane</keyword>
<evidence type="ECO:0000256" key="5">
    <source>
        <dbReference type="ARBA" id="ARBA00022519"/>
    </source>
</evidence>
<dbReference type="Proteomes" id="UP000242957">
    <property type="component" value="Unassembled WGS sequence"/>
</dbReference>
<dbReference type="OrthoDB" id="9815029at2"/>
<dbReference type="GO" id="GO:0022857">
    <property type="term" value="F:transmembrane transporter activity"/>
    <property type="evidence" value="ECO:0007669"/>
    <property type="project" value="InterPro"/>
</dbReference>
<accession>A0A1H0GJQ7</accession>
<evidence type="ECO:0000256" key="7">
    <source>
        <dbReference type="ARBA" id="ARBA00022970"/>
    </source>
</evidence>
<evidence type="ECO:0000256" key="6">
    <source>
        <dbReference type="ARBA" id="ARBA00022692"/>
    </source>
</evidence>
<dbReference type="AlphaFoldDB" id="A0A1H0GJQ7"/>
<keyword evidence="13" id="KW-1185">Reference proteome</keyword>
<dbReference type="PANTHER" id="PTHR30133">
    <property type="entry name" value="CATIONIC AMINO ACID TRANSPORTER, MEMBRANE COMPONENT"/>
    <property type="match status" value="1"/>
</dbReference>
<dbReference type="GO" id="GO:0043190">
    <property type="term" value="C:ATP-binding cassette (ABC) transporter complex"/>
    <property type="evidence" value="ECO:0007669"/>
    <property type="project" value="InterPro"/>
</dbReference>
<evidence type="ECO:0000256" key="3">
    <source>
        <dbReference type="ARBA" id="ARBA00022448"/>
    </source>
</evidence>
<keyword evidence="6 10" id="KW-0812">Transmembrane</keyword>
<keyword evidence="8 10" id="KW-1133">Transmembrane helix</keyword>
<keyword evidence="7" id="KW-0029">Amino-acid transport</keyword>
<keyword evidence="4" id="KW-1003">Cell membrane</keyword>
<name>A0A1H0GJQ7_9PSED</name>
<evidence type="ECO:0000259" key="11">
    <source>
        <dbReference type="PROSITE" id="PS50928"/>
    </source>
</evidence>
<feature type="transmembrane region" description="Helical" evidence="10">
    <location>
        <begin position="90"/>
        <end position="108"/>
    </location>
</feature>